<keyword evidence="13" id="KW-1133">Transmembrane helix</keyword>
<dbReference type="GO" id="GO:0016020">
    <property type="term" value="C:membrane"/>
    <property type="evidence" value="ECO:0007669"/>
    <property type="project" value="UniProtKB-SubCell"/>
</dbReference>
<evidence type="ECO:0000313" key="19">
    <source>
        <dbReference type="Proteomes" id="UP000789706"/>
    </source>
</evidence>
<feature type="non-terminal residue" evidence="18">
    <location>
        <position position="1"/>
    </location>
</feature>
<dbReference type="InterPro" id="IPR045058">
    <property type="entry name" value="GIMA/IAN/Toc"/>
</dbReference>
<dbReference type="SUPFAM" id="SSF51294">
    <property type="entry name" value="Hedgehog/intein (Hint) domain"/>
    <property type="match status" value="1"/>
</dbReference>
<keyword evidence="3" id="KW-0813">Transport</keyword>
<evidence type="ECO:0000256" key="7">
    <source>
        <dbReference type="ARBA" id="ARBA00022723"/>
    </source>
</evidence>
<keyword evidence="14" id="KW-0342">GTP-binding</keyword>
<evidence type="ECO:0000256" key="9">
    <source>
        <dbReference type="ARBA" id="ARBA00022801"/>
    </source>
</evidence>
<evidence type="ECO:0000259" key="17">
    <source>
        <dbReference type="Pfam" id="PF04548"/>
    </source>
</evidence>
<dbReference type="Pfam" id="PF04548">
    <property type="entry name" value="AIG1"/>
    <property type="match status" value="3"/>
</dbReference>
<comment type="cofactor">
    <cofactor evidence="1">
        <name>Mg(2+)</name>
        <dbReference type="ChEBI" id="CHEBI:18420"/>
    </cofactor>
</comment>
<dbReference type="InterPro" id="IPR025662">
    <property type="entry name" value="Sigma_54_int_dom_ATP-bd_1"/>
</dbReference>
<evidence type="ECO:0000256" key="1">
    <source>
        <dbReference type="ARBA" id="ARBA00001946"/>
    </source>
</evidence>
<evidence type="ECO:0000256" key="13">
    <source>
        <dbReference type="ARBA" id="ARBA00022989"/>
    </source>
</evidence>
<dbReference type="InterPro" id="IPR036844">
    <property type="entry name" value="Hint_dom_sf"/>
</dbReference>
<dbReference type="Proteomes" id="UP000789706">
    <property type="component" value="Unassembled WGS sequence"/>
</dbReference>
<sequence>MSHTKNEPAILIIGETGSGKSTFRNWLLGFYGYNKDSITTKTSKSYFIKIKDRTYNLIDTPGLFNSSENVESDKSLNKIADAINHCSYGIQTIVLVIKKDHFDPNSITKIKSYLGEQQALDHMIVALTYCDLKQTEDKEKLLKGLNPKLKSFLNSIGNRYVISPDPDLFQKRDQFNRIVSNNMEKAKRFIDSFPAAYTTDVFNKVRQAREECEKSSILQQKHEISQMEIKNLIVKIKEIGQEKDLEEEADLDELSHAKNKYTSVNDLKIRYPAILLLGEIGSGKSIFGNWLLGDDDDPFEAGDNNNTKTCKSRLIKIQDRTYSLIDTPGLFDPSEDVKSEESLNKIADAINHCSYGIQTIVFVMEKDRAFHSEQTMIKIKNFLGEQALNHMIVSLAYCNRIQTENREMLLKCLNPKLESFLDSIGDRYIISPNPDLFTKDDNIVNSNMKIAKEFIYSFPTAYTIETFNKVQALEKFSVQEKDSKNESAGGNNLKIQYPAILILGEAGSGKSTFGNWLLGLHGDDRPFEVGEHNNYITKNSQTQIIKIKDRTYNLIDTPGLFDDKADIENDKSLNDIADAINHCSYGIQTIVFVIKNDPTFHKRKTMTKIKSFLGEQALDNMIVTLTKCNKRQTENQKMFICCLNQRMKSFFSSIEYRYIISPNPDLFTKDDNIVKSNMEKAKEFIHSFPAAYTTETFNKVRRAREQDEIGRKIARKEIEGKCFKLDTKVILEGGNLVPMSGITVNDKVCVDVINGKLKFSEVYLIAHCDYEDETEFLKVEYISP</sequence>
<keyword evidence="19" id="KW-1185">Reference proteome</keyword>
<keyword evidence="15" id="KW-0472">Membrane</keyword>
<reference evidence="18" key="1">
    <citation type="submission" date="2021-06" db="EMBL/GenBank/DDBJ databases">
        <authorList>
            <person name="Kallberg Y."/>
            <person name="Tangrot J."/>
            <person name="Rosling A."/>
        </authorList>
    </citation>
    <scope>NUCLEOTIDE SEQUENCE</scope>
    <source>
        <strain evidence="18">AZ414A</strain>
    </source>
</reference>
<dbReference type="AlphaFoldDB" id="A0A9N9AZ38"/>
<evidence type="ECO:0000256" key="8">
    <source>
        <dbReference type="ARBA" id="ARBA00022741"/>
    </source>
</evidence>
<keyword evidence="6" id="KW-0812">Transmembrane</keyword>
<dbReference type="GO" id="GO:0046872">
    <property type="term" value="F:metal ion binding"/>
    <property type="evidence" value="ECO:0007669"/>
    <property type="project" value="UniProtKB-KW"/>
</dbReference>
<name>A0A9N9AZ38_9GLOM</name>
<gene>
    <name evidence="18" type="ORF">DEBURN_LOCUS6853</name>
</gene>
<evidence type="ECO:0000256" key="6">
    <source>
        <dbReference type="ARBA" id="ARBA00022692"/>
    </source>
</evidence>
<dbReference type="PANTHER" id="PTHR10903:SF135">
    <property type="entry name" value="TRANSLOCASE OF CHLOROPLAST 120, CHLOROPLASTIC-RELATED"/>
    <property type="match status" value="1"/>
</dbReference>
<proteinExistence type="predicted"/>
<evidence type="ECO:0000256" key="11">
    <source>
        <dbReference type="ARBA" id="ARBA00022842"/>
    </source>
</evidence>
<dbReference type="PANTHER" id="PTHR10903">
    <property type="entry name" value="GTPASE, IMAP FAMILY MEMBER-RELATED"/>
    <property type="match status" value="1"/>
</dbReference>
<dbReference type="GO" id="GO:0016787">
    <property type="term" value="F:hydrolase activity"/>
    <property type="evidence" value="ECO:0007669"/>
    <property type="project" value="UniProtKB-KW"/>
</dbReference>
<evidence type="ECO:0000256" key="2">
    <source>
        <dbReference type="ARBA" id="ARBA00004167"/>
    </source>
</evidence>
<feature type="domain" description="AIG1-type G" evidence="17">
    <location>
        <begin position="10"/>
        <end position="208"/>
    </location>
</feature>
<dbReference type="GO" id="GO:0005525">
    <property type="term" value="F:GTP binding"/>
    <property type="evidence" value="ECO:0007669"/>
    <property type="project" value="UniProtKB-KW"/>
</dbReference>
<dbReference type="GO" id="GO:0015031">
    <property type="term" value="P:protein transport"/>
    <property type="evidence" value="ECO:0007669"/>
    <property type="project" value="UniProtKB-KW"/>
</dbReference>
<comment type="caution">
    <text evidence="18">The sequence shown here is derived from an EMBL/GenBank/DDBJ whole genome shotgun (WGS) entry which is preliminary data.</text>
</comment>
<evidence type="ECO:0000256" key="3">
    <source>
        <dbReference type="ARBA" id="ARBA00022448"/>
    </source>
</evidence>
<keyword evidence="11" id="KW-0460">Magnesium</keyword>
<feature type="domain" description="AIG1-type G" evidence="17">
    <location>
        <begin position="500"/>
        <end position="664"/>
    </location>
</feature>
<dbReference type="Gene3D" id="3.40.50.300">
    <property type="entry name" value="P-loop containing nucleotide triphosphate hydrolases"/>
    <property type="match status" value="3"/>
</dbReference>
<keyword evidence="7" id="KW-0479">Metal-binding</keyword>
<dbReference type="SUPFAM" id="SSF52540">
    <property type="entry name" value="P-loop containing nucleoside triphosphate hydrolases"/>
    <property type="match status" value="3"/>
</dbReference>
<evidence type="ECO:0000256" key="5">
    <source>
        <dbReference type="ARBA" id="ARBA00022640"/>
    </source>
</evidence>
<evidence type="ECO:0000313" key="18">
    <source>
        <dbReference type="EMBL" id="CAG8545922.1"/>
    </source>
</evidence>
<evidence type="ECO:0000256" key="14">
    <source>
        <dbReference type="ARBA" id="ARBA00023134"/>
    </source>
</evidence>
<feature type="domain" description="AIG1-type G" evidence="17">
    <location>
        <begin position="274"/>
        <end position="433"/>
    </location>
</feature>
<keyword evidence="8" id="KW-0547">Nucleotide-binding</keyword>
<dbReference type="EMBL" id="CAJVPK010000750">
    <property type="protein sequence ID" value="CAG8545922.1"/>
    <property type="molecule type" value="Genomic_DNA"/>
</dbReference>
<keyword evidence="9" id="KW-0378">Hydrolase</keyword>
<evidence type="ECO:0000256" key="16">
    <source>
        <dbReference type="ARBA" id="ARBA00024013"/>
    </source>
</evidence>
<keyword evidence="5" id="KW-0934">Plastid</keyword>
<dbReference type="InterPro" id="IPR027417">
    <property type="entry name" value="P-loop_NTPase"/>
</dbReference>
<evidence type="ECO:0000256" key="12">
    <source>
        <dbReference type="ARBA" id="ARBA00022927"/>
    </source>
</evidence>
<dbReference type="OrthoDB" id="8954335at2759"/>
<protein>
    <submittedName>
        <fullName evidence="18">2314_t:CDS:1</fullName>
    </submittedName>
</protein>
<accession>A0A9N9AZ38</accession>
<comment type="subcellular location">
    <subcellularLocation>
        <location evidence="2">Membrane</location>
        <topology evidence="2">Single-pass membrane protein</topology>
    </subcellularLocation>
    <subcellularLocation>
        <location evidence="16">Plastid</location>
        <location evidence="16">Chloroplast outer membrane</location>
    </subcellularLocation>
</comment>
<organism evidence="18 19">
    <name type="scientific">Diversispora eburnea</name>
    <dbReference type="NCBI Taxonomy" id="1213867"/>
    <lineage>
        <taxon>Eukaryota</taxon>
        <taxon>Fungi</taxon>
        <taxon>Fungi incertae sedis</taxon>
        <taxon>Mucoromycota</taxon>
        <taxon>Glomeromycotina</taxon>
        <taxon>Glomeromycetes</taxon>
        <taxon>Diversisporales</taxon>
        <taxon>Diversisporaceae</taxon>
        <taxon>Diversispora</taxon>
    </lineage>
</organism>
<dbReference type="InterPro" id="IPR006703">
    <property type="entry name" value="G_AIG1"/>
</dbReference>
<keyword evidence="10" id="KW-1002">Plastid outer membrane</keyword>
<keyword evidence="4" id="KW-0150">Chloroplast</keyword>
<evidence type="ECO:0000256" key="15">
    <source>
        <dbReference type="ARBA" id="ARBA00023136"/>
    </source>
</evidence>
<dbReference type="PROSITE" id="PS00675">
    <property type="entry name" value="SIGMA54_INTERACT_1"/>
    <property type="match status" value="1"/>
</dbReference>
<evidence type="ECO:0000256" key="10">
    <source>
        <dbReference type="ARBA" id="ARBA00022805"/>
    </source>
</evidence>
<evidence type="ECO:0000256" key="4">
    <source>
        <dbReference type="ARBA" id="ARBA00022528"/>
    </source>
</evidence>
<dbReference type="Gene3D" id="2.170.16.10">
    <property type="entry name" value="Hedgehog/Intein (Hint) domain"/>
    <property type="match status" value="1"/>
</dbReference>
<keyword evidence="12" id="KW-0653">Protein transport</keyword>